<dbReference type="GO" id="GO:0016787">
    <property type="term" value="F:hydrolase activity"/>
    <property type="evidence" value="ECO:0007669"/>
    <property type="project" value="UniProtKB-KW"/>
</dbReference>
<evidence type="ECO:0008006" key="6">
    <source>
        <dbReference type="Google" id="ProtNLM"/>
    </source>
</evidence>
<name>A0A445MX38_9BACT</name>
<comment type="similarity">
    <text evidence="4">Belongs to the HepT RNase toxin family.</text>
</comment>
<keyword evidence="1" id="KW-1277">Toxin-antitoxin system</keyword>
<dbReference type="GO" id="GO:0110001">
    <property type="term" value="C:toxin-antitoxin complex"/>
    <property type="evidence" value="ECO:0007669"/>
    <property type="project" value="InterPro"/>
</dbReference>
<evidence type="ECO:0000256" key="2">
    <source>
        <dbReference type="ARBA" id="ARBA00022722"/>
    </source>
</evidence>
<accession>A0A445MX38</accession>
<keyword evidence="2" id="KW-0540">Nuclease</keyword>
<dbReference type="NCBIfam" id="NF047751">
    <property type="entry name" value="HepT_toxin"/>
    <property type="match status" value="1"/>
</dbReference>
<dbReference type="AlphaFoldDB" id="A0A445MX38"/>
<gene>
    <name evidence="5" type="ORF">PITCH_A2030182</name>
</gene>
<evidence type="ECO:0000256" key="1">
    <source>
        <dbReference type="ARBA" id="ARBA00022649"/>
    </source>
</evidence>
<dbReference type="GO" id="GO:0004540">
    <property type="term" value="F:RNA nuclease activity"/>
    <property type="evidence" value="ECO:0007669"/>
    <property type="project" value="InterPro"/>
</dbReference>
<dbReference type="InterPro" id="IPR052379">
    <property type="entry name" value="Type_VII_TA_RNase"/>
</dbReference>
<keyword evidence="3" id="KW-0378">Hydrolase</keyword>
<sequence>MAPGRISDRIVVDRIDWIKKMIHEIGQLPFDSYASFIADKRNIWAAESCLRRALEALMDLGRHILAKGFGRGVSEYKEIAAGLVAAGIFGPDEGDKLRTLAGYRNRMVHFYQEISDKELFEICSSQLSDITCVTDAIREWISVHHDMIDKTL</sequence>
<dbReference type="InterPro" id="IPR008201">
    <property type="entry name" value="HepT-like"/>
</dbReference>
<dbReference type="Gene3D" id="1.20.120.580">
    <property type="entry name" value="bsu32300-like"/>
    <property type="match status" value="1"/>
</dbReference>
<reference evidence="5" key="1">
    <citation type="submission" date="2018-01" db="EMBL/GenBank/DDBJ databases">
        <authorList>
            <person name="Regsiter A."/>
            <person name="William W."/>
        </authorList>
    </citation>
    <scope>NUCLEOTIDE SEQUENCE</scope>
    <source>
        <strain evidence="5">TRIP AH-1</strain>
    </source>
</reference>
<proteinExistence type="inferred from homology"/>
<protein>
    <recommendedName>
        <fullName evidence="6">DUF86 domain-containing protein</fullName>
    </recommendedName>
</protein>
<dbReference type="PANTHER" id="PTHR33397:SF3">
    <property type="entry name" value="MRNA NUCLEASE HEPT"/>
    <property type="match status" value="1"/>
</dbReference>
<dbReference type="EMBL" id="OJIN01000117">
    <property type="protein sequence ID" value="SPD74038.1"/>
    <property type="molecule type" value="Genomic_DNA"/>
</dbReference>
<dbReference type="PANTHER" id="PTHR33397">
    <property type="entry name" value="UPF0331 PROTEIN YUTE"/>
    <property type="match status" value="1"/>
</dbReference>
<evidence type="ECO:0000256" key="3">
    <source>
        <dbReference type="ARBA" id="ARBA00022801"/>
    </source>
</evidence>
<dbReference type="Pfam" id="PF01934">
    <property type="entry name" value="HepT-like"/>
    <property type="match status" value="1"/>
</dbReference>
<evidence type="ECO:0000313" key="5">
    <source>
        <dbReference type="EMBL" id="SPD74038.1"/>
    </source>
</evidence>
<organism evidence="5">
    <name type="scientific">uncultured Desulfobacterium sp</name>
    <dbReference type="NCBI Taxonomy" id="201089"/>
    <lineage>
        <taxon>Bacteria</taxon>
        <taxon>Pseudomonadati</taxon>
        <taxon>Thermodesulfobacteriota</taxon>
        <taxon>Desulfobacteria</taxon>
        <taxon>Desulfobacterales</taxon>
        <taxon>Desulfobacteriaceae</taxon>
        <taxon>Desulfobacterium</taxon>
        <taxon>environmental samples</taxon>
    </lineage>
</organism>
<evidence type="ECO:0000256" key="4">
    <source>
        <dbReference type="ARBA" id="ARBA00024207"/>
    </source>
</evidence>
<dbReference type="InterPro" id="IPR037038">
    <property type="entry name" value="HepT-like_sf"/>
</dbReference>